<dbReference type="GO" id="GO:0005737">
    <property type="term" value="C:cytoplasm"/>
    <property type="evidence" value="ECO:0007669"/>
    <property type="project" value="UniProtKB-SubCell"/>
</dbReference>
<dbReference type="Pfam" id="PF01170">
    <property type="entry name" value="UPF0020"/>
    <property type="match status" value="1"/>
</dbReference>
<protein>
    <recommendedName>
        <fullName evidence="6">Ribosomal RNA large subunit methyltransferase K/L-like methyltransferase domain-containing protein</fullName>
    </recommendedName>
</protein>
<dbReference type="GO" id="GO:0030488">
    <property type="term" value="P:tRNA methylation"/>
    <property type="evidence" value="ECO:0007669"/>
    <property type="project" value="TreeGrafter"/>
</dbReference>
<dbReference type="STRING" id="1619044.UY92_C0004G0009"/>
<dbReference type="InterPro" id="IPR053943">
    <property type="entry name" value="RlmKL-like_Mtase_CS"/>
</dbReference>
<evidence type="ECO:0000256" key="2">
    <source>
        <dbReference type="ARBA" id="ARBA00022490"/>
    </source>
</evidence>
<evidence type="ECO:0000256" key="1">
    <source>
        <dbReference type="ARBA" id="ARBA00004496"/>
    </source>
</evidence>
<proteinExistence type="predicted"/>
<reference evidence="7 8" key="1">
    <citation type="journal article" date="2015" name="Nature">
        <title>rRNA introns, odd ribosomes, and small enigmatic genomes across a large radiation of phyla.</title>
        <authorList>
            <person name="Brown C.T."/>
            <person name="Hug L.A."/>
            <person name="Thomas B.C."/>
            <person name="Sharon I."/>
            <person name="Castelle C.J."/>
            <person name="Singh A."/>
            <person name="Wilkins M.J."/>
            <person name="Williams K.H."/>
            <person name="Banfield J.F."/>
        </authorList>
    </citation>
    <scope>NUCLEOTIDE SEQUENCE [LARGE SCALE GENOMIC DNA]</scope>
</reference>
<dbReference type="AlphaFoldDB" id="A0A0G1YGX5"/>
<sequence>MPQYLFYLGREPELSIAELETVLKKSRLQFSAAREEKNLYRISSSSPLEAPELMERLGGTVKILESIGPADNPAAAIHDYLCRLPAAGKLSFSLSGPNAERLAIETKKNLKSAGRSVRYIEPKNTATILHNNLVATGTDLTMHRNELFVTRAIQPIEAWSERDYGRPGYDPKSGMLPPKLARLMINLSGAENDGALLDPFCGSGTVLIEALSLGFARIVGSDHSPKAIADSERNYKWFAERLGGAKKIDFKLYQSDARELFKRLPAHSVAAVVTEPYLGKPLRGREPRDFVIAQARELADLYTHVFRTFAKILKPDAPVVFVLPEFRYRDEVTSVNCLGAIKKAGFSVCPLSPDSDSLLYARPGQWVARQIWKFQKN</sequence>
<keyword evidence="5" id="KW-0819">tRNA processing</keyword>
<name>A0A0G1YGX5_9BACT</name>
<evidence type="ECO:0000256" key="5">
    <source>
        <dbReference type="ARBA" id="ARBA00022694"/>
    </source>
</evidence>
<dbReference type="PANTHER" id="PTHR14911:SF13">
    <property type="entry name" value="TRNA (GUANINE(6)-N2)-METHYLTRANSFERASE THUMP3"/>
    <property type="match status" value="1"/>
</dbReference>
<evidence type="ECO:0000313" key="8">
    <source>
        <dbReference type="Proteomes" id="UP000033870"/>
    </source>
</evidence>
<evidence type="ECO:0000313" key="7">
    <source>
        <dbReference type="EMBL" id="KKW42673.1"/>
    </source>
</evidence>
<accession>A0A0G1YGX5</accession>
<dbReference type="GO" id="GO:0016423">
    <property type="term" value="F:tRNA (guanine) methyltransferase activity"/>
    <property type="evidence" value="ECO:0007669"/>
    <property type="project" value="TreeGrafter"/>
</dbReference>
<gene>
    <name evidence="7" type="ORF">UY92_C0004G0009</name>
</gene>
<evidence type="ECO:0000256" key="3">
    <source>
        <dbReference type="ARBA" id="ARBA00022603"/>
    </source>
</evidence>
<evidence type="ECO:0000259" key="6">
    <source>
        <dbReference type="Pfam" id="PF01170"/>
    </source>
</evidence>
<dbReference type="PROSITE" id="PS01261">
    <property type="entry name" value="UPF0020"/>
    <property type="match status" value="1"/>
</dbReference>
<keyword evidence="3" id="KW-0489">Methyltransferase</keyword>
<dbReference type="SUPFAM" id="SSF53335">
    <property type="entry name" value="S-adenosyl-L-methionine-dependent methyltransferases"/>
    <property type="match status" value="1"/>
</dbReference>
<keyword evidence="4" id="KW-0808">Transferase</keyword>
<evidence type="ECO:0000256" key="4">
    <source>
        <dbReference type="ARBA" id="ARBA00022679"/>
    </source>
</evidence>
<organism evidence="7 8">
    <name type="scientific">Candidatus Magasanikbacteria bacterium GW2011_GWA2_56_11</name>
    <dbReference type="NCBI Taxonomy" id="1619044"/>
    <lineage>
        <taxon>Bacteria</taxon>
        <taxon>Candidatus Magasanikiibacteriota</taxon>
    </lineage>
</organism>
<feature type="domain" description="Ribosomal RNA large subunit methyltransferase K/L-like methyltransferase" evidence="6">
    <location>
        <begin position="173"/>
        <end position="325"/>
    </location>
</feature>
<dbReference type="InterPro" id="IPR029063">
    <property type="entry name" value="SAM-dependent_MTases_sf"/>
</dbReference>
<comment type="caution">
    <text evidence="7">The sequence shown here is derived from an EMBL/GenBank/DDBJ whole genome shotgun (WGS) entry which is preliminary data.</text>
</comment>
<dbReference type="Proteomes" id="UP000033870">
    <property type="component" value="Unassembled WGS sequence"/>
</dbReference>
<dbReference type="Gene3D" id="3.40.50.150">
    <property type="entry name" value="Vaccinia Virus protein VP39"/>
    <property type="match status" value="1"/>
</dbReference>
<comment type="subcellular location">
    <subcellularLocation>
        <location evidence="1">Cytoplasm</location>
    </subcellularLocation>
</comment>
<dbReference type="EMBL" id="LCRX01000004">
    <property type="protein sequence ID" value="KKW42673.1"/>
    <property type="molecule type" value="Genomic_DNA"/>
</dbReference>
<keyword evidence="2" id="KW-0963">Cytoplasm</keyword>
<dbReference type="PANTHER" id="PTHR14911">
    <property type="entry name" value="THUMP DOMAIN-CONTAINING"/>
    <property type="match status" value="1"/>
</dbReference>
<dbReference type="InterPro" id="IPR000241">
    <property type="entry name" value="RlmKL-like_Mtase"/>
</dbReference>
<dbReference type="CDD" id="cd02440">
    <property type="entry name" value="AdoMet_MTases"/>
    <property type="match status" value="1"/>
</dbReference>